<comment type="function">
    <text evidence="13">An odorant receptor which affects chemotaxis to the volatile odorant diacetyl. Specifies AWA neuronal cell fate via the odr-7 pathway.</text>
</comment>
<evidence type="ECO:0000256" key="17">
    <source>
        <dbReference type="ARBA" id="ARBA00078653"/>
    </source>
</evidence>
<dbReference type="RefSeq" id="NP_500679.2">
    <property type="nucleotide sequence ID" value="NM_068278.4"/>
</dbReference>
<dbReference type="SMR" id="Q9N2T0"/>
<feature type="transmembrane region" description="Helical" evidence="19">
    <location>
        <begin position="285"/>
        <end position="307"/>
    </location>
</feature>
<evidence type="ECO:0000313" key="21">
    <source>
        <dbReference type="Proteomes" id="UP000001940"/>
    </source>
</evidence>
<keyword evidence="7 19" id="KW-1133">Transmembrane helix</keyword>
<dbReference type="PhylomeDB" id="Q9N2T0"/>
<protein>
    <recommendedName>
        <fullName evidence="16">Serpentine receptor class r-10</fullName>
    </recommendedName>
    <alternativeName>
        <fullName evidence="17">Odorant response abnormal protein 10</fullName>
    </alternativeName>
    <alternativeName>
        <fullName evidence="18">Olfactory receptor 10</fullName>
    </alternativeName>
</protein>
<keyword evidence="5 19" id="KW-0812">Transmembrane</keyword>
<reference evidence="20 21" key="1">
    <citation type="journal article" date="1998" name="Science">
        <title>Genome sequence of the nematode C. elegans: a platform for investigating biology.</title>
        <authorList>
            <consortium name="The C. elegans sequencing consortium"/>
            <person name="Sulson J.E."/>
            <person name="Waterston R."/>
        </authorList>
    </citation>
    <scope>NUCLEOTIDE SEQUENCE [LARGE SCALE GENOMIC DNA]</scope>
    <source>
        <strain evidence="20 21">Bristol N2</strain>
    </source>
</reference>
<comment type="similarity">
    <text evidence="14">Belongs to the nematode receptor-like protein str family.</text>
</comment>
<evidence type="ECO:0000256" key="5">
    <source>
        <dbReference type="ARBA" id="ARBA00022692"/>
    </source>
</evidence>
<feature type="transmembrane region" description="Helical" evidence="19">
    <location>
        <begin position="252"/>
        <end position="273"/>
    </location>
</feature>
<dbReference type="WormBase" id="Y9C9A.6">
    <property type="protein sequence ID" value="CE38256"/>
    <property type="gene ID" value="WBGene00006212"/>
    <property type="gene designation" value="str-168"/>
</dbReference>
<keyword evidence="21" id="KW-1185">Reference proteome</keyword>
<keyword evidence="2" id="KW-1003">Cell membrane</keyword>
<feature type="transmembrane region" description="Helical" evidence="19">
    <location>
        <begin position="128"/>
        <end position="147"/>
    </location>
</feature>
<gene>
    <name evidence="20 22" type="primary">str-168</name>
    <name evidence="20" type="ORF">CELE_Y9C9A.6</name>
    <name evidence="22" type="ORF">Y9C9A.6</name>
</gene>
<dbReference type="PANTHER" id="PTHR22943:SF68">
    <property type="entry name" value="SEVEN TM RECEPTOR"/>
    <property type="match status" value="1"/>
</dbReference>
<dbReference type="GO" id="GO:0060170">
    <property type="term" value="C:ciliary membrane"/>
    <property type="evidence" value="ECO:0007669"/>
    <property type="project" value="UniProtKB-SubCell"/>
</dbReference>
<feature type="transmembrane region" description="Helical" evidence="19">
    <location>
        <begin position="12"/>
        <end position="30"/>
    </location>
</feature>
<comment type="subunit">
    <text evidence="15">Interacts with odr-4.</text>
</comment>
<dbReference type="InParanoid" id="Q9N2T0"/>
<dbReference type="PaxDb" id="6239-Y9C9A.6"/>
<dbReference type="CTD" id="189412"/>
<keyword evidence="3" id="KW-0145">Chemotaxis</keyword>
<dbReference type="UCSC" id="Y9C9A.6">
    <property type="organism name" value="c. elegans"/>
</dbReference>
<proteinExistence type="inferred from homology"/>
<dbReference type="KEGG" id="cel:CELE_Y9C9A.6"/>
<dbReference type="Proteomes" id="UP000001940">
    <property type="component" value="Chromosome IV"/>
</dbReference>
<evidence type="ECO:0000256" key="18">
    <source>
        <dbReference type="ARBA" id="ARBA00082489"/>
    </source>
</evidence>
<dbReference type="OrthoDB" id="5800750at2759"/>
<dbReference type="GeneID" id="189412"/>
<dbReference type="GO" id="GO:0007186">
    <property type="term" value="P:G protein-coupled receptor signaling pathway"/>
    <property type="evidence" value="ECO:0000318"/>
    <property type="project" value="GO_Central"/>
</dbReference>
<dbReference type="EMBL" id="BX284604">
    <property type="protein sequence ID" value="CCD68690.1"/>
    <property type="molecule type" value="Genomic_DNA"/>
</dbReference>
<dbReference type="Pfam" id="PF10326">
    <property type="entry name" value="7TM_GPCR_Str"/>
    <property type="match status" value="1"/>
</dbReference>
<dbReference type="eggNOG" id="ENOG502TH9M">
    <property type="taxonomic scope" value="Eukaryota"/>
</dbReference>
<accession>Q9N2T0</accession>
<keyword evidence="4" id="KW-0716">Sensory transduction</keyword>
<dbReference type="InterPro" id="IPR019428">
    <property type="entry name" value="7TM_GPCR_serpentine_rcpt_Str"/>
</dbReference>
<evidence type="ECO:0000256" key="12">
    <source>
        <dbReference type="ARBA" id="ARBA00023273"/>
    </source>
</evidence>
<evidence type="ECO:0000313" key="22">
    <source>
        <dbReference type="WormBase" id="Y9C9A.6"/>
    </source>
</evidence>
<feature type="transmembrane region" description="Helical" evidence="19">
    <location>
        <begin position="198"/>
        <end position="223"/>
    </location>
</feature>
<keyword evidence="6" id="KW-0552">Olfaction</keyword>
<sequence>MLFSTLKFAIQLFSFICSLFFNIILIYLILTKSPKKMGTYKYLLVYFCCFSMLYSILDIIVGPVIHSHGSSFFMMMKLGILKNHPEVGFLLVSLLCGCFAVSITTISIQFVFRYFAMERKGRISYFRGKYLIIWFLVPLISGTIWILQDWVFLHPNAKMGEYINETVFINYGVNVTDITYCGTFFYPKNDQGVPSLDYFQFFGFLGFCVIMGTTFLIVVIFGIKSYKLVRELPKHGESEYTYKLQSQLFKALVVQAFIPITFLFIPIGLVFIAPLLHFDIEPASFLVTIFFSIYPAVDPLPILLIVAEYREGLSELIYKTIGKRSIQISSYTDPQITSIS</sequence>
<evidence type="ECO:0000256" key="10">
    <source>
        <dbReference type="ARBA" id="ARBA00023170"/>
    </source>
</evidence>
<organism evidence="20 21">
    <name type="scientific">Caenorhabditis elegans</name>
    <dbReference type="NCBI Taxonomy" id="6239"/>
    <lineage>
        <taxon>Eukaryota</taxon>
        <taxon>Metazoa</taxon>
        <taxon>Ecdysozoa</taxon>
        <taxon>Nematoda</taxon>
        <taxon>Chromadorea</taxon>
        <taxon>Rhabditida</taxon>
        <taxon>Rhabditina</taxon>
        <taxon>Rhabditomorpha</taxon>
        <taxon>Rhabditoidea</taxon>
        <taxon>Rhabditidae</taxon>
        <taxon>Peloderinae</taxon>
        <taxon>Caenorhabditis</taxon>
    </lineage>
</organism>
<evidence type="ECO:0000256" key="2">
    <source>
        <dbReference type="ARBA" id="ARBA00022475"/>
    </source>
</evidence>
<keyword evidence="8" id="KW-0969">Cilium</keyword>
<feature type="transmembrane region" description="Helical" evidence="19">
    <location>
        <begin position="87"/>
        <end position="116"/>
    </location>
</feature>
<evidence type="ECO:0000256" key="3">
    <source>
        <dbReference type="ARBA" id="ARBA00022500"/>
    </source>
</evidence>
<dbReference type="GO" id="GO:0038022">
    <property type="term" value="F:G protein-coupled olfactory receptor activity"/>
    <property type="evidence" value="ECO:0000318"/>
    <property type="project" value="GO_Central"/>
</dbReference>
<dbReference type="Bgee" id="WBGene00006212">
    <property type="expression patterns" value="Expressed in larva and 1 other cell type or tissue"/>
</dbReference>
<dbReference type="OMA" id="IQDWIFL"/>
<evidence type="ECO:0000256" key="11">
    <source>
        <dbReference type="ARBA" id="ARBA00023180"/>
    </source>
</evidence>
<evidence type="ECO:0000256" key="1">
    <source>
        <dbReference type="ARBA" id="ARBA00004272"/>
    </source>
</evidence>
<keyword evidence="10 20" id="KW-0675">Receptor</keyword>
<keyword evidence="9 19" id="KW-0472">Membrane</keyword>
<evidence type="ECO:0000256" key="14">
    <source>
        <dbReference type="ARBA" id="ARBA00061678"/>
    </source>
</evidence>
<dbReference type="SUPFAM" id="SSF81321">
    <property type="entry name" value="Family A G protein-coupled receptor-like"/>
    <property type="match status" value="1"/>
</dbReference>
<evidence type="ECO:0000256" key="9">
    <source>
        <dbReference type="ARBA" id="ARBA00023136"/>
    </source>
</evidence>
<evidence type="ECO:0000256" key="13">
    <source>
        <dbReference type="ARBA" id="ARBA00054965"/>
    </source>
</evidence>
<comment type="subcellular location">
    <subcellularLocation>
        <location evidence="1">Cell projection</location>
        <location evidence="1">Cilium membrane</location>
        <topology evidence="1">Multi-pass membrane protein</topology>
    </subcellularLocation>
</comment>
<evidence type="ECO:0000256" key="4">
    <source>
        <dbReference type="ARBA" id="ARBA00022606"/>
    </source>
</evidence>
<dbReference type="GO" id="GO:0042048">
    <property type="term" value="P:olfactory behavior"/>
    <property type="evidence" value="ECO:0000318"/>
    <property type="project" value="GO_Central"/>
</dbReference>
<dbReference type="HOGENOM" id="CLU_036335_2_0_1"/>
<keyword evidence="12" id="KW-0966">Cell projection</keyword>
<name>Q9N2T0_CAEEL</name>
<dbReference type="PANTHER" id="PTHR22943">
    <property type="entry name" value="7-TRANSMEMBRANE DOMAIN RECEPTOR C.ELEGANS"/>
    <property type="match status" value="1"/>
</dbReference>
<evidence type="ECO:0000256" key="15">
    <source>
        <dbReference type="ARBA" id="ARBA00064300"/>
    </source>
</evidence>
<dbReference type="FunFam" id="1.20.1070.10:FF:000128">
    <property type="entry name" value="Seven TM Receptor"/>
    <property type="match status" value="1"/>
</dbReference>
<evidence type="ECO:0000256" key="6">
    <source>
        <dbReference type="ARBA" id="ARBA00022725"/>
    </source>
</evidence>
<evidence type="ECO:0000256" key="7">
    <source>
        <dbReference type="ARBA" id="ARBA00022989"/>
    </source>
</evidence>
<dbReference type="FunCoup" id="Q9N2T0">
    <property type="interactions" value="5"/>
</dbReference>
<evidence type="ECO:0000256" key="19">
    <source>
        <dbReference type="SAM" id="Phobius"/>
    </source>
</evidence>
<feature type="transmembrane region" description="Helical" evidence="19">
    <location>
        <begin position="42"/>
        <end position="67"/>
    </location>
</feature>
<evidence type="ECO:0000256" key="16">
    <source>
        <dbReference type="ARBA" id="ARBA00067967"/>
    </source>
</evidence>
<evidence type="ECO:0000313" key="20">
    <source>
        <dbReference type="EMBL" id="CCD68690.1"/>
    </source>
</evidence>
<dbReference type="AlphaFoldDB" id="Q9N2T0"/>
<keyword evidence="11" id="KW-0325">Glycoprotein</keyword>
<dbReference type="GO" id="GO:0006935">
    <property type="term" value="P:chemotaxis"/>
    <property type="evidence" value="ECO:0007669"/>
    <property type="project" value="UniProtKB-KW"/>
</dbReference>
<evidence type="ECO:0000256" key="8">
    <source>
        <dbReference type="ARBA" id="ARBA00023069"/>
    </source>
</evidence>
<dbReference type="AGR" id="WB:WBGene00006212"/>
<dbReference type="GO" id="GO:0005886">
    <property type="term" value="C:plasma membrane"/>
    <property type="evidence" value="ECO:0000318"/>
    <property type="project" value="GO_Central"/>
</dbReference>